<dbReference type="RefSeq" id="WP_145071917.1">
    <property type="nucleotide sequence ID" value="NZ_JACIIY010000009.1"/>
</dbReference>
<sequence>MDAPTIWRHGDRVNDATVKQSIEDAVLQEKVGDAVVLTLHAPAFRNACSTEMREALLAHLQDAASDESCRFIVLTGADGHFCSGGRLPPDMKPDPERTRRNVAVLHDIVRILYRGPKPTISAVEGFAFGAGMSLALACDYLVAGDGVRFCASFGRVGLMADAGLAWTLPQRIGAARARDLLLSGREMRGEEARAVGLVDELVPAGEALERALASGQRYAQTAPLSLAATKRVLGGGHNSLDAVLAAESEEQPRLTLSQDYAEGRAAFREKRAPVFRGL</sequence>
<reference evidence="3 4" key="1">
    <citation type="journal article" date="2015" name="Stand. Genomic Sci.">
        <title>Genomic Encyclopedia of Bacterial and Archaeal Type Strains, Phase III: the genomes of soil and plant-associated and newly described type strains.</title>
        <authorList>
            <person name="Whitman W.B."/>
            <person name="Woyke T."/>
            <person name="Klenk H.P."/>
            <person name="Zhou Y."/>
            <person name="Lilburn T.G."/>
            <person name="Beck B.J."/>
            <person name="De Vos P."/>
            <person name="Vandamme P."/>
            <person name="Eisen J.A."/>
            <person name="Garrity G."/>
            <person name="Hugenholtz P."/>
            <person name="Kyrpides N.C."/>
        </authorList>
    </citation>
    <scope>NUCLEOTIDE SEQUENCE [LARGE SCALE GENOMIC DNA]</scope>
    <source>
        <strain evidence="3 4">CGMCC 1.7748</strain>
    </source>
</reference>
<dbReference type="InterPro" id="IPR018376">
    <property type="entry name" value="Enoyl-CoA_hyd/isom_CS"/>
</dbReference>
<dbReference type="PANTHER" id="PTHR43459:SF1">
    <property type="entry name" value="EG:BACN32G11.4 PROTEIN"/>
    <property type="match status" value="1"/>
</dbReference>
<dbReference type="Gene3D" id="3.90.226.10">
    <property type="entry name" value="2-enoyl-CoA Hydratase, Chain A, domain 1"/>
    <property type="match status" value="1"/>
</dbReference>
<dbReference type="AlphaFoldDB" id="A0A562KMF7"/>
<protein>
    <submittedName>
        <fullName evidence="3">Enoyl-CoA hydratase/carnithine racemase</fullName>
    </submittedName>
</protein>
<comment type="caution">
    <text evidence="3">The sequence shown here is derived from an EMBL/GenBank/DDBJ whole genome shotgun (WGS) entry which is preliminary data.</text>
</comment>
<proteinExistence type="inferred from homology"/>
<organism evidence="3 4">
    <name type="scientific">Sphingobium wenxiniae (strain DSM 21828 / CGMCC 1.7748 / JZ-1)</name>
    <dbReference type="NCBI Taxonomy" id="595605"/>
    <lineage>
        <taxon>Bacteria</taxon>
        <taxon>Pseudomonadati</taxon>
        <taxon>Pseudomonadota</taxon>
        <taxon>Alphaproteobacteria</taxon>
        <taxon>Sphingomonadales</taxon>
        <taxon>Sphingomonadaceae</taxon>
        <taxon>Sphingobium</taxon>
    </lineage>
</organism>
<evidence type="ECO:0000256" key="1">
    <source>
        <dbReference type="ARBA" id="ARBA00005254"/>
    </source>
</evidence>
<evidence type="ECO:0000313" key="3">
    <source>
        <dbReference type="EMBL" id="TWH96628.1"/>
    </source>
</evidence>
<dbReference type="PROSITE" id="PS00166">
    <property type="entry name" value="ENOYL_COA_HYDRATASE"/>
    <property type="match status" value="1"/>
</dbReference>
<keyword evidence="4" id="KW-1185">Reference proteome</keyword>
<evidence type="ECO:0000313" key="4">
    <source>
        <dbReference type="Proteomes" id="UP000316624"/>
    </source>
</evidence>
<accession>A0A562KMF7</accession>
<dbReference type="Pfam" id="PF00378">
    <property type="entry name" value="ECH_1"/>
    <property type="match status" value="1"/>
</dbReference>
<evidence type="ECO:0000256" key="2">
    <source>
        <dbReference type="RuleBase" id="RU003707"/>
    </source>
</evidence>
<name>A0A562KMF7_SPHWJ</name>
<dbReference type="Gene3D" id="1.10.12.10">
    <property type="entry name" value="Lyase 2-enoyl-coa Hydratase, Chain A, domain 2"/>
    <property type="match status" value="1"/>
</dbReference>
<dbReference type="InterPro" id="IPR001753">
    <property type="entry name" value="Enoyl-CoA_hydra/iso"/>
</dbReference>
<dbReference type="InterPro" id="IPR029045">
    <property type="entry name" value="ClpP/crotonase-like_dom_sf"/>
</dbReference>
<gene>
    <name evidence="3" type="ORF">IQ35_00559</name>
</gene>
<dbReference type="Proteomes" id="UP000316624">
    <property type="component" value="Unassembled WGS sequence"/>
</dbReference>
<dbReference type="InterPro" id="IPR014748">
    <property type="entry name" value="Enoyl-CoA_hydra_C"/>
</dbReference>
<dbReference type="GO" id="GO:0003824">
    <property type="term" value="F:catalytic activity"/>
    <property type="evidence" value="ECO:0007669"/>
    <property type="project" value="InterPro"/>
</dbReference>
<comment type="similarity">
    <text evidence="1 2">Belongs to the enoyl-CoA hydratase/isomerase family.</text>
</comment>
<dbReference type="PANTHER" id="PTHR43459">
    <property type="entry name" value="ENOYL-COA HYDRATASE"/>
    <property type="match status" value="1"/>
</dbReference>
<dbReference type="EMBL" id="VLKK01000002">
    <property type="protein sequence ID" value="TWH96628.1"/>
    <property type="molecule type" value="Genomic_DNA"/>
</dbReference>
<dbReference type="CDD" id="cd06558">
    <property type="entry name" value="crotonase-like"/>
    <property type="match status" value="1"/>
</dbReference>
<dbReference type="SUPFAM" id="SSF52096">
    <property type="entry name" value="ClpP/crotonase"/>
    <property type="match status" value="1"/>
</dbReference>